<dbReference type="InterPro" id="IPR011545">
    <property type="entry name" value="DEAD/DEAH_box_helicase_dom"/>
</dbReference>
<gene>
    <name evidence="8" type="ORF">QQX02_12365</name>
</gene>
<dbReference type="SMART" id="SM00487">
    <property type="entry name" value="DEXDc"/>
    <property type="match status" value="1"/>
</dbReference>
<feature type="compositionally biased region" description="Low complexity" evidence="5">
    <location>
        <begin position="256"/>
        <end position="265"/>
    </location>
</feature>
<dbReference type="Gene3D" id="3.40.50.300">
    <property type="entry name" value="P-loop containing nucleotide triphosphate hydrolases"/>
    <property type="match status" value="2"/>
</dbReference>
<evidence type="ECO:0000313" key="8">
    <source>
        <dbReference type="EMBL" id="MDN4481715.1"/>
    </source>
</evidence>
<dbReference type="Pfam" id="PF00270">
    <property type="entry name" value="DEAD"/>
    <property type="match status" value="1"/>
</dbReference>
<protein>
    <submittedName>
        <fullName evidence="8">DEAD/DEAH box helicase</fullName>
    </submittedName>
</protein>
<dbReference type="PANTHER" id="PTHR12131:SF1">
    <property type="entry name" value="ATP-DEPENDENT RNA HELICASE SUPV3L1, MITOCHONDRIAL-RELATED"/>
    <property type="match status" value="1"/>
</dbReference>
<dbReference type="Pfam" id="PF26090">
    <property type="entry name" value="SH3_HelY"/>
    <property type="match status" value="1"/>
</dbReference>
<dbReference type="SMART" id="SM01142">
    <property type="entry name" value="DSHCT"/>
    <property type="match status" value="1"/>
</dbReference>
<dbReference type="Pfam" id="PF00271">
    <property type="entry name" value="Helicase_C"/>
    <property type="match status" value="1"/>
</dbReference>
<dbReference type="InterPro" id="IPR058621">
    <property type="entry name" value="SH3_HelY"/>
</dbReference>
<evidence type="ECO:0000256" key="1">
    <source>
        <dbReference type="ARBA" id="ARBA00022741"/>
    </source>
</evidence>
<accession>A0ABT8GJW8</accession>
<dbReference type="PANTHER" id="PTHR12131">
    <property type="entry name" value="ATP-DEPENDENT RNA AND DNA HELICASE"/>
    <property type="match status" value="1"/>
</dbReference>
<feature type="domain" description="Helicase C-terminal" evidence="7">
    <location>
        <begin position="303"/>
        <end position="481"/>
    </location>
</feature>
<keyword evidence="9" id="KW-1185">Reference proteome</keyword>
<organism evidence="8 9">
    <name type="scientific">Demequina muriae</name>
    <dbReference type="NCBI Taxonomy" id="3051664"/>
    <lineage>
        <taxon>Bacteria</taxon>
        <taxon>Bacillati</taxon>
        <taxon>Actinomycetota</taxon>
        <taxon>Actinomycetes</taxon>
        <taxon>Micrococcales</taxon>
        <taxon>Demequinaceae</taxon>
        <taxon>Demequina</taxon>
    </lineage>
</organism>
<dbReference type="Proteomes" id="UP001172708">
    <property type="component" value="Unassembled WGS sequence"/>
</dbReference>
<dbReference type="Pfam" id="PF08148">
    <property type="entry name" value="DSHCT"/>
    <property type="match status" value="1"/>
</dbReference>
<dbReference type="EMBL" id="JAUHQA010000001">
    <property type="protein sequence ID" value="MDN4481715.1"/>
    <property type="molecule type" value="Genomic_DNA"/>
</dbReference>
<dbReference type="InterPro" id="IPR001650">
    <property type="entry name" value="Helicase_C-like"/>
</dbReference>
<feature type="compositionally biased region" description="Basic residues" evidence="5">
    <location>
        <begin position="266"/>
        <end position="277"/>
    </location>
</feature>
<reference evidence="8" key="1">
    <citation type="submission" date="2023-06" db="EMBL/GenBank/DDBJ databases">
        <title>Egi l300058.</title>
        <authorList>
            <person name="Gao L."/>
            <person name="Fang B.-Z."/>
            <person name="Li W.-J."/>
        </authorList>
    </citation>
    <scope>NUCLEOTIDE SEQUENCE</scope>
    <source>
        <strain evidence="8">EGI L300058</strain>
    </source>
</reference>
<dbReference type="Gene3D" id="1.10.3380.30">
    <property type="match status" value="1"/>
</dbReference>
<keyword evidence="2" id="KW-0378">Hydrolase</keyword>
<dbReference type="InterPro" id="IPR027417">
    <property type="entry name" value="P-loop_NTPase"/>
</dbReference>
<dbReference type="SMART" id="SM00490">
    <property type="entry name" value="HELICc"/>
    <property type="match status" value="1"/>
</dbReference>
<feature type="domain" description="Helicase ATP-binding" evidence="6">
    <location>
        <begin position="39"/>
        <end position="197"/>
    </location>
</feature>
<keyword evidence="1" id="KW-0547">Nucleotide-binding</keyword>
<dbReference type="GO" id="GO:0004386">
    <property type="term" value="F:helicase activity"/>
    <property type="evidence" value="ECO:0007669"/>
    <property type="project" value="UniProtKB-KW"/>
</dbReference>
<proteinExistence type="predicted"/>
<keyword evidence="3 8" id="KW-0347">Helicase</keyword>
<comment type="caution">
    <text evidence="8">The sequence shown here is derived from an EMBL/GenBank/DDBJ whole genome shotgun (WGS) entry which is preliminary data.</text>
</comment>
<evidence type="ECO:0000256" key="5">
    <source>
        <dbReference type="SAM" id="MobiDB-lite"/>
    </source>
</evidence>
<name>A0ABT8GJW8_9MICO</name>
<evidence type="ECO:0000256" key="4">
    <source>
        <dbReference type="ARBA" id="ARBA00022840"/>
    </source>
</evidence>
<dbReference type="CDD" id="cd18795">
    <property type="entry name" value="SF2_C_Ski2"/>
    <property type="match status" value="1"/>
</dbReference>
<evidence type="ECO:0000259" key="6">
    <source>
        <dbReference type="PROSITE" id="PS51192"/>
    </source>
</evidence>
<evidence type="ECO:0000259" key="7">
    <source>
        <dbReference type="PROSITE" id="PS51194"/>
    </source>
</evidence>
<keyword evidence="4" id="KW-0067">ATP-binding</keyword>
<feature type="region of interest" description="Disordered" evidence="5">
    <location>
        <begin position="248"/>
        <end position="278"/>
    </location>
</feature>
<dbReference type="PROSITE" id="PS51192">
    <property type="entry name" value="HELICASE_ATP_BIND_1"/>
    <property type="match status" value="1"/>
</dbReference>
<dbReference type="InterPro" id="IPR012961">
    <property type="entry name" value="Ski2/MTR4_C"/>
</dbReference>
<dbReference type="InterPro" id="IPR014001">
    <property type="entry name" value="Helicase_ATP-bd"/>
</dbReference>
<sequence length="915" mass="100959">MSSPAERFAAAKARSRHRDLTDFEASLAFPLDDFQREACQAVAEGHSVLVAAPTGAGKTIVGEFAVRHAYERGEKSFYTTPIKALSNQKFTELRRVYGDANVGLLTGDTSINSEAQVVVMTTEVLRNMIYADSRTLDTLGVVVLDEVHYLADRYRGSVWEEVIVHLAARTAIVSLSATVSNAEEFGAWLTEVRGDTRVIVSERRPVPLWPHVLMREGIFDLYAPGVDPLAPGPNPRLNPELEAISKRMRHEEQGYRSGRGPQRPSRGGRRPQGRRAPPRFAVVDVMDRNGLLPAIVFVFSRAGCQDAVDQVRSAGIALTTDEERAEIARIVDERCEGLPAEDLGALNYLHWRDHLEAGVAAHHAGMIPLFKEVVEELFAAGLIKVVYATETLALGVNMPARSVVLEKLTKWNGESHQDLTAGEYTQLTGRAGRRGIDIEGHAVVVEHPGFDAAQLGRLASKRTYPLISSFQPSYNMTINLVGQSGVQQARELLELSFAQYQADQSVVGKARKARELDQALEGLREATECDKGDFMEYAALRERLNRLQKGASKAVGRRRREATAEMLAGLQRGDVVRIGGGKRVGLVAVVRPDDDPAGPRPTVVSTLGRSFRLAVADLHHGIEPVGRVRVPAKLDDRDPRQRKELAQVIEAAKSSFEVPSKRRERAQSGDEAQIVQLRKEMQSHPCHSCPDREQHARWAERHFRAKRDRDRVVGEISRATGSIARVFDKRCDVLRELGYLEGEGEQTTVTPAGTSLRTLYSENDLVMAECLRSGAWNQLHPAALAATVSSLLYRGRREDETRSPRIPGGSRGILGHVLADTQRIWSVIDSLQTERGLPELPPPHWGIVGPIHGWAQGKGLDQVLQDTDIAPGDMVRWCKQVIDVLDQVAQSAPTDVLRGRARTAIDAMRRGVVAY</sequence>
<evidence type="ECO:0000313" key="9">
    <source>
        <dbReference type="Proteomes" id="UP001172708"/>
    </source>
</evidence>
<dbReference type="InterPro" id="IPR050699">
    <property type="entry name" value="RNA-DNA_Helicase"/>
</dbReference>
<dbReference type="SUPFAM" id="SSF52540">
    <property type="entry name" value="P-loop containing nucleoside triphosphate hydrolases"/>
    <property type="match status" value="1"/>
</dbReference>
<evidence type="ECO:0000256" key="3">
    <source>
        <dbReference type="ARBA" id="ARBA00022806"/>
    </source>
</evidence>
<dbReference type="PROSITE" id="PS51194">
    <property type="entry name" value="HELICASE_CTER"/>
    <property type="match status" value="1"/>
</dbReference>
<evidence type="ECO:0000256" key="2">
    <source>
        <dbReference type="ARBA" id="ARBA00022801"/>
    </source>
</evidence>
<dbReference type="RefSeq" id="WP_301143450.1">
    <property type="nucleotide sequence ID" value="NZ_JAUHQA010000001.1"/>
</dbReference>